<evidence type="ECO:0000256" key="12">
    <source>
        <dbReference type="ARBA" id="ARBA00066554"/>
    </source>
</evidence>
<dbReference type="PANTHER" id="PTHR11705:SF143">
    <property type="entry name" value="SLL0236 PROTEIN"/>
    <property type="match status" value="1"/>
</dbReference>
<feature type="active site" description="Proton donor/acceptor" evidence="14">
    <location>
        <position position="379"/>
    </location>
</feature>
<keyword evidence="3" id="KW-0121">Carboxypeptidase</keyword>
<keyword evidence="6 16" id="KW-0732">Signal</keyword>
<keyword evidence="19" id="KW-1185">Reference proteome</keyword>
<keyword evidence="8" id="KW-0862">Zinc</keyword>
<dbReference type="InterPro" id="IPR000834">
    <property type="entry name" value="Peptidase_M14"/>
</dbReference>
<evidence type="ECO:0000256" key="4">
    <source>
        <dbReference type="ARBA" id="ARBA00022670"/>
    </source>
</evidence>
<keyword evidence="7" id="KW-0378">Hydrolase</keyword>
<proteinExistence type="inferred from homology"/>
<dbReference type="SMART" id="SM00631">
    <property type="entry name" value="Zn_pept"/>
    <property type="match status" value="1"/>
</dbReference>
<protein>
    <recommendedName>
        <fullName evidence="13">Zinc carboxypeptidase</fullName>
        <ecNumber evidence="12">3.4.17.18</ecNumber>
    </recommendedName>
</protein>
<feature type="region of interest" description="Disordered" evidence="15">
    <location>
        <begin position="263"/>
        <end position="287"/>
    </location>
</feature>
<keyword evidence="9" id="KW-0482">Metalloprotease</keyword>
<evidence type="ECO:0000256" key="11">
    <source>
        <dbReference type="ARBA" id="ARBA00055464"/>
    </source>
</evidence>
<evidence type="ECO:0000256" key="1">
    <source>
        <dbReference type="ARBA" id="ARBA00001947"/>
    </source>
</evidence>
<comment type="cofactor">
    <cofactor evidence="1">
        <name>Zn(2+)</name>
        <dbReference type="ChEBI" id="CHEBI:29105"/>
    </cofactor>
</comment>
<dbReference type="SUPFAM" id="SSF53187">
    <property type="entry name" value="Zn-dependent exopeptidases"/>
    <property type="match status" value="1"/>
</dbReference>
<dbReference type="GO" id="GO:0006508">
    <property type="term" value="P:proteolysis"/>
    <property type="evidence" value="ECO:0007669"/>
    <property type="project" value="UniProtKB-KW"/>
</dbReference>
<feature type="domain" description="Peptidase M14" evidence="17">
    <location>
        <begin position="112"/>
        <end position="431"/>
    </location>
</feature>
<dbReference type="OrthoDB" id="5240362at2"/>
<dbReference type="FunFam" id="3.40.630.10:FF:000084">
    <property type="entry name" value="Carboxypeptidase B2"/>
    <property type="match status" value="1"/>
</dbReference>
<dbReference type="PRINTS" id="PR00765">
    <property type="entry name" value="CRBOXYPTASEA"/>
</dbReference>
<feature type="chain" id="PRO_5009266171" description="Zinc carboxypeptidase" evidence="16">
    <location>
        <begin position="21"/>
        <end position="1056"/>
    </location>
</feature>
<comment type="catalytic activity">
    <reaction evidence="10">
        <text>Releases a C-terminal residue, which may be hydrophobic or positively charged.</text>
        <dbReference type="EC" id="3.4.17.18"/>
    </reaction>
</comment>
<evidence type="ECO:0000256" key="8">
    <source>
        <dbReference type="ARBA" id="ARBA00022833"/>
    </source>
</evidence>
<dbReference type="GO" id="GO:0005615">
    <property type="term" value="C:extracellular space"/>
    <property type="evidence" value="ECO:0007669"/>
    <property type="project" value="TreeGrafter"/>
</dbReference>
<evidence type="ECO:0000259" key="17">
    <source>
        <dbReference type="PROSITE" id="PS52035"/>
    </source>
</evidence>
<dbReference type="EMBL" id="LT629742">
    <property type="protein sequence ID" value="SDT16200.1"/>
    <property type="molecule type" value="Genomic_DNA"/>
</dbReference>
<keyword evidence="4" id="KW-0645">Protease</keyword>
<dbReference type="GO" id="GO:0008270">
    <property type="term" value="F:zinc ion binding"/>
    <property type="evidence" value="ECO:0007669"/>
    <property type="project" value="InterPro"/>
</dbReference>
<evidence type="ECO:0000313" key="18">
    <source>
        <dbReference type="EMBL" id="SDT16200.1"/>
    </source>
</evidence>
<dbReference type="CDD" id="cd03859">
    <property type="entry name" value="M14_CPT"/>
    <property type="match status" value="1"/>
</dbReference>
<gene>
    <name evidence="18" type="ORF">SAMN04489834_2971</name>
</gene>
<evidence type="ECO:0000256" key="10">
    <source>
        <dbReference type="ARBA" id="ARBA00050859"/>
    </source>
</evidence>
<dbReference type="Pfam" id="PF00246">
    <property type="entry name" value="Peptidase_M14"/>
    <property type="match status" value="1"/>
</dbReference>
<accession>A0A1H1Y427</accession>
<dbReference type="Proteomes" id="UP000181956">
    <property type="component" value="Chromosome I"/>
</dbReference>
<dbReference type="GO" id="GO:0004181">
    <property type="term" value="F:metallocarboxypeptidase activity"/>
    <property type="evidence" value="ECO:0007669"/>
    <property type="project" value="InterPro"/>
</dbReference>
<dbReference type="Gene3D" id="3.40.630.10">
    <property type="entry name" value="Zn peptidases"/>
    <property type="match status" value="1"/>
</dbReference>
<evidence type="ECO:0000256" key="5">
    <source>
        <dbReference type="ARBA" id="ARBA00022723"/>
    </source>
</evidence>
<evidence type="ECO:0000256" key="14">
    <source>
        <dbReference type="PROSITE-ProRule" id="PRU01379"/>
    </source>
</evidence>
<evidence type="ECO:0000256" key="7">
    <source>
        <dbReference type="ARBA" id="ARBA00022801"/>
    </source>
</evidence>
<name>A0A1H1Y427_9MICO</name>
<feature type="signal peptide" evidence="16">
    <location>
        <begin position="1"/>
        <end position="20"/>
    </location>
</feature>
<evidence type="ECO:0000256" key="13">
    <source>
        <dbReference type="ARBA" id="ARBA00074273"/>
    </source>
</evidence>
<evidence type="ECO:0000256" key="15">
    <source>
        <dbReference type="SAM" id="MobiDB-lite"/>
    </source>
</evidence>
<dbReference type="PROSITE" id="PS52035">
    <property type="entry name" value="PEPTIDASE_M14"/>
    <property type="match status" value="1"/>
</dbReference>
<dbReference type="RefSeq" id="WP_083364730.1">
    <property type="nucleotide sequence ID" value="NZ_LT629742.1"/>
</dbReference>
<organism evidence="18 19">
    <name type="scientific">Microterricola viridarii</name>
    <dbReference type="NCBI Taxonomy" id="412690"/>
    <lineage>
        <taxon>Bacteria</taxon>
        <taxon>Bacillati</taxon>
        <taxon>Actinomycetota</taxon>
        <taxon>Actinomycetes</taxon>
        <taxon>Micrococcales</taxon>
        <taxon>Microbacteriaceae</taxon>
        <taxon>Microterricola</taxon>
    </lineage>
</organism>
<dbReference type="STRING" id="412690.SAMN04489834_2971"/>
<dbReference type="EC" id="3.4.17.18" evidence="12"/>
<sequence>MFRHLAIATVAALVITGVSAAPSMASSPPPEASDQLSVYTGTVDAAGLAALVDLGVDRHDVTATPGSDGSMDVQVILSGEQASELAEAGTELELKAAPDAGRRTLQAEGVFRMYSGAGGLQEELIGQAAAFPKIAQLQQIGQTVNGQDITAVRVTKNAKAGKDGKKPTTVFIGAQHAREWITPEMVRRLLNEVLTGYGSDPRITKLVDTTEMWFIPVANPDGYDFTFQEGQRLWRKNLHDNNGDGVIGTGDGVDLNRNYPTRWGYDNEGSSPNPASETYRGTAPASEPETKALDSLFKRLSPEFFINYHSASELLLHGIGWQVATPSPDDVIYEAMVGDDANPAVPGYDPDISAELYTTNGDTDSHMQEAYGALGFTPEMTTCETVSDSIPDDAWLSEDCLSGFNFPDDEGLIQAEFEKNVPFALAVAESALDPDDPVSVVNRDAADFQVDSFTVSYGDPQPVAVVAKRSLQKRELNYSINGGPVKRAGVNEWAGGERYGAENTDYYAEYRGIVKGAKPGDSVEVWFTGRAHPQDKKGSAAARTVESEHFTYTLAQDTGNPALVIANEDYTGVNPTYPSGTTAPKYLDEHVAALQANGVTPDVWDVDQQGVPHPLAVLSHYDATLWYLGDNRLTQDPEDELTEFGSQALPDLSVAERTQYLTLALRDYLNEGGKLGYTGETTGYYGILAGTLGGIYYGLDGAPDQPCAVTRDAFSDCLLYADDFTQYWMGEYNRTPLAASGVLGTAAPMDGISALFGGPATVDNPVDEAGALSPTSATLPVDEFPQFASSAVADYADPQGPFIAIEGSWAMAAPHIDDGYQRLVRSYDLSALTAADAPAFEAKFSFDTEEGYDHVIVEARTAGGTNWTTLADAASGAPGAPGDVATSSAVPAECEAGFLLEEHPQLANYLTLANPCVPSGSSGDWNSFTGSSGGWVPVSYDLSAFAGQQVELSVSYVTDPATGGTGLILDDTKLVTTAGESQAEGFETGLGAWSVPGAPASSPGNASDFVRTNGLGGIVAGVTTPDTVMLGFGLEQLATDADRATVAGRVLSHLLG</sequence>
<evidence type="ECO:0000256" key="9">
    <source>
        <dbReference type="ARBA" id="ARBA00023049"/>
    </source>
</evidence>
<dbReference type="AlphaFoldDB" id="A0A1H1Y427"/>
<dbReference type="PANTHER" id="PTHR11705">
    <property type="entry name" value="PROTEASE FAMILY M14 CARBOXYPEPTIDASE A,B"/>
    <property type="match status" value="1"/>
</dbReference>
<evidence type="ECO:0000313" key="19">
    <source>
        <dbReference type="Proteomes" id="UP000181956"/>
    </source>
</evidence>
<comment type="similarity">
    <text evidence="2 14">Belongs to the peptidase M14 family.</text>
</comment>
<dbReference type="Pfam" id="PF20773">
    <property type="entry name" value="InhA-like_MAM"/>
    <property type="match status" value="1"/>
</dbReference>
<dbReference type="InterPro" id="IPR033810">
    <property type="entry name" value="Carboxypeptidase_T"/>
</dbReference>
<comment type="function">
    <text evidence="11">Carboxypeptidase that possesses the specificities of both mammalian Cpase A and B. Thus shows broad substrate specificity, being able to cleave Cbz-Gly-Leu, Cbz-Gly-Val, Cbz-Gly-Phe, Cbz-Gly-Lys and Bz-Gly-Arg in vitro.</text>
</comment>
<keyword evidence="5" id="KW-0479">Metal-binding</keyword>
<reference evidence="19" key="1">
    <citation type="submission" date="2016-10" db="EMBL/GenBank/DDBJ databases">
        <authorList>
            <person name="Varghese N."/>
            <person name="Submissions S."/>
        </authorList>
    </citation>
    <scope>NUCLEOTIDE SEQUENCE [LARGE SCALE GENOMIC DNA]</scope>
    <source>
        <strain evidence="19">DSM 21772</strain>
    </source>
</reference>
<evidence type="ECO:0000256" key="16">
    <source>
        <dbReference type="SAM" id="SignalP"/>
    </source>
</evidence>
<evidence type="ECO:0000256" key="2">
    <source>
        <dbReference type="ARBA" id="ARBA00005988"/>
    </source>
</evidence>
<evidence type="ECO:0000256" key="3">
    <source>
        <dbReference type="ARBA" id="ARBA00022645"/>
    </source>
</evidence>
<evidence type="ECO:0000256" key="6">
    <source>
        <dbReference type="ARBA" id="ARBA00022729"/>
    </source>
</evidence>